<evidence type="ECO:0000313" key="12">
    <source>
        <dbReference type="EMBL" id="SHJ50906.1"/>
    </source>
</evidence>
<comment type="subcellular location">
    <subcellularLocation>
        <location evidence="1">Cell membrane</location>
        <topology evidence="1">Peripheral membrane protein</topology>
    </subcellularLocation>
</comment>
<dbReference type="GO" id="GO:0016887">
    <property type="term" value="F:ATP hydrolysis activity"/>
    <property type="evidence" value="ECO:0007669"/>
    <property type="project" value="InterPro"/>
</dbReference>
<protein>
    <submittedName>
        <fullName evidence="12">Iron complex transport system ATP-binding protein</fullName>
    </submittedName>
</protein>
<dbReference type="Proteomes" id="UP000324252">
    <property type="component" value="Unassembled WGS sequence"/>
</dbReference>
<evidence type="ECO:0000256" key="3">
    <source>
        <dbReference type="ARBA" id="ARBA00022448"/>
    </source>
</evidence>
<proteinExistence type="inferred from homology"/>
<gene>
    <name evidence="12" type="ORF">SAMN05444142_101478</name>
</gene>
<keyword evidence="8" id="KW-0408">Iron</keyword>
<dbReference type="AlphaFoldDB" id="A0A1H0BYE3"/>
<dbReference type="SUPFAM" id="SSF52540">
    <property type="entry name" value="P-loop containing nucleoside triphosphate hydrolases"/>
    <property type="match status" value="1"/>
</dbReference>
<keyword evidence="4" id="KW-1003">Cell membrane</keyword>
<evidence type="ECO:0000256" key="8">
    <source>
        <dbReference type="ARBA" id="ARBA00023004"/>
    </source>
</evidence>
<dbReference type="Gene3D" id="3.40.50.300">
    <property type="entry name" value="P-loop containing nucleotide triphosphate hydrolases"/>
    <property type="match status" value="1"/>
</dbReference>
<evidence type="ECO:0000256" key="7">
    <source>
        <dbReference type="ARBA" id="ARBA00022840"/>
    </source>
</evidence>
<dbReference type="EMBL" id="FQZZ01000001">
    <property type="protein sequence ID" value="SHJ50906.1"/>
    <property type="molecule type" value="Genomic_DNA"/>
</dbReference>
<dbReference type="CDD" id="cd03214">
    <property type="entry name" value="ABC_Iron-Siderophores_B12_Hemin"/>
    <property type="match status" value="1"/>
</dbReference>
<evidence type="ECO:0000256" key="6">
    <source>
        <dbReference type="ARBA" id="ARBA00022741"/>
    </source>
</evidence>
<keyword evidence="10" id="KW-0472">Membrane</keyword>
<evidence type="ECO:0000256" key="2">
    <source>
        <dbReference type="ARBA" id="ARBA00005417"/>
    </source>
</evidence>
<keyword evidence="3" id="KW-0813">Transport</keyword>
<keyword evidence="9" id="KW-0406">Ion transport</keyword>
<evidence type="ECO:0000313" key="13">
    <source>
        <dbReference type="Proteomes" id="UP000324252"/>
    </source>
</evidence>
<dbReference type="GO" id="GO:0005524">
    <property type="term" value="F:ATP binding"/>
    <property type="evidence" value="ECO:0007669"/>
    <property type="project" value="UniProtKB-KW"/>
</dbReference>
<keyword evidence="5" id="KW-0410">Iron transport</keyword>
<evidence type="ECO:0000256" key="4">
    <source>
        <dbReference type="ARBA" id="ARBA00022475"/>
    </source>
</evidence>
<organism evidence="12 13">
    <name type="scientific">Lutimaribacter pacificus</name>
    <dbReference type="NCBI Taxonomy" id="391948"/>
    <lineage>
        <taxon>Bacteria</taxon>
        <taxon>Pseudomonadati</taxon>
        <taxon>Pseudomonadota</taxon>
        <taxon>Alphaproteobacteria</taxon>
        <taxon>Rhodobacterales</taxon>
        <taxon>Roseobacteraceae</taxon>
        <taxon>Lutimaribacter</taxon>
    </lineage>
</organism>
<reference evidence="12 13" key="1">
    <citation type="submission" date="2016-11" db="EMBL/GenBank/DDBJ databases">
        <authorList>
            <person name="Varghese N."/>
            <person name="Submissions S."/>
        </authorList>
    </citation>
    <scope>NUCLEOTIDE SEQUENCE [LARGE SCALE GENOMIC DNA]</scope>
    <source>
        <strain evidence="12 13">DSM 29620</strain>
    </source>
</reference>
<evidence type="ECO:0000259" key="11">
    <source>
        <dbReference type="PROSITE" id="PS50893"/>
    </source>
</evidence>
<feature type="domain" description="ABC transporter" evidence="11">
    <location>
        <begin position="2"/>
        <end position="236"/>
    </location>
</feature>
<dbReference type="FunFam" id="3.40.50.300:FF:000134">
    <property type="entry name" value="Iron-enterobactin ABC transporter ATP-binding protein"/>
    <property type="match status" value="1"/>
</dbReference>
<sequence>MIRVQDLSKHYGAKPVLDIDALDLPKGGVAAIIGPNGAGKSTLLSLISRLDTPSAGSVLLDGDDIRSLKSDALARRLAVLRQDNALTARLTVRDLVAFGRYPYSRGRLTATDQAKVDEALGLVGLDGFEDRFLDELSGGQRQRAFIALVLAQDTDYALFDEPLNSLDINHAVAVMRLLRRAADELGKTVVVVLHDLNFAARHADHVIAMQAGRVVHTGTVPEVIRAELLKPLYGMDINVSTIDGRLIVDVFG</sequence>
<dbReference type="RefSeq" id="WP_149786634.1">
    <property type="nucleotide sequence ID" value="NZ_FNIO01000001.1"/>
</dbReference>
<dbReference type="OrthoDB" id="9805601at2"/>
<evidence type="ECO:0000256" key="10">
    <source>
        <dbReference type="ARBA" id="ARBA00023136"/>
    </source>
</evidence>
<dbReference type="InterPro" id="IPR027417">
    <property type="entry name" value="P-loop_NTPase"/>
</dbReference>
<keyword evidence="7 12" id="KW-0067">ATP-binding</keyword>
<evidence type="ECO:0000256" key="1">
    <source>
        <dbReference type="ARBA" id="ARBA00004202"/>
    </source>
</evidence>
<dbReference type="PROSITE" id="PS00211">
    <property type="entry name" value="ABC_TRANSPORTER_1"/>
    <property type="match status" value="1"/>
</dbReference>
<accession>A0A1H0BYE3</accession>
<keyword evidence="6" id="KW-0547">Nucleotide-binding</keyword>
<dbReference type="GO" id="GO:0005886">
    <property type="term" value="C:plasma membrane"/>
    <property type="evidence" value="ECO:0007669"/>
    <property type="project" value="UniProtKB-SubCell"/>
</dbReference>
<dbReference type="PROSITE" id="PS50893">
    <property type="entry name" value="ABC_TRANSPORTER_2"/>
    <property type="match status" value="1"/>
</dbReference>
<dbReference type="InterPro" id="IPR017871">
    <property type="entry name" value="ABC_transporter-like_CS"/>
</dbReference>
<name>A0A1H0BYE3_9RHOB</name>
<dbReference type="PANTHER" id="PTHR42771">
    <property type="entry name" value="IRON(3+)-HYDROXAMATE IMPORT ATP-BINDING PROTEIN FHUC"/>
    <property type="match status" value="1"/>
</dbReference>
<dbReference type="InterPro" id="IPR003593">
    <property type="entry name" value="AAA+_ATPase"/>
</dbReference>
<dbReference type="SMART" id="SM00382">
    <property type="entry name" value="AAA"/>
    <property type="match status" value="1"/>
</dbReference>
<evidence type="ECO:0000256" key="5">
    <source>
        <dbReference type="ARBA" id="ARBA00022496"/>
    </source>
</evidence>
<dbReference type="InterPro" id="IPR051535">
    <property type="entry name" value="Siderophore_ABC-ATPase"/>
</dbReference>
<dbReference type="InterPro" id="IPR003439">
    <property type="entry name" value="ABC_transporter-like_ATP-bd"/>
</dbReference>
<keyword evidence="13" id="KW-1185">Reference proteome</keyword>
<comment type="similarity">
    <text evidence="2">Belongs to the ABC transporter superfamily.</text>
</comment>
<evidence type="ECO:0000256" key="9">
    <source>
        <dbReference type="ARBA" id="ARBA00023065"/>
    </source>
</evidence>
<dbReference type="GO" id="GO:0006826">
    <property type="term" value="P:iron ion transport"/>
    <property type="evidence" value="ECO:0007669"/>
    <property type="project" value="UniProtKB-KW"/>
</dbReference>
<dbReference type="Pfam" id="PF00005">
    <property type="entry name" value="ABC_tran"/>
    <property type="match status" value="1"/>
</dbReference>
<dbReference type="PANTHER" id="PTHR42771:SF3">
    <property type="entry name" value="PETROBACTIN IMPORT ATP-BINDING PROTEIN YCLP"/>
    <property type="match status" value="1"/>
</dbReference>